<evidence type="ECO:0000256" key="4">
    <source>
        <dbReference type="ARBA" id="ARBA00023231"/>
    </source>
</evidence>
<sequence>MDDVTRRFVAWSSAAGEAAARLVAEIESGRIEVVRFVFADQHGVLRGKALVAREAIGALTKGVALTTTLLAKDTSHRTVFPVFTSGGGFDMPRMEGAADVLLMPDPTTWRILPWSPKSAWVLCDLRFPDGADVPFCTRSMARRALAGFDAHACTLTAGLEVEFHVFRVVDPAMRLHQSGLPGAPPEVELLSHGGEYLTEITYDRVEPVVELLRSGVQGLGLPLRSMEVEFGPSQLEFTFAPTQGIETADNMIFFRTAVKEICRRNGLHATFMCRPKIPNVASSGWHMHQSLTGRDGRNLFVPDRPGEDLSPIGRHYLAGLLAHARGAAALAAPTINAYRRYRAYSLAPDRAVWGRDNRGAMIRMIGGFGDPATRLENRVGEPAANPYLYLTAQALSGLDGITRELEPGPAADVPYETPAPPLPHSLGEALAALKADTIFAKDLGDGFVDYFTHIKEAEIRRFETEVSEWEQREYFDLF</sequence>
<dbReference type="PANTHER" id="PTHR43407">
    <property type="entry name" value="GLUTAMINE SYNTHETASE"/>
    <property type="match status" value="1"/>
</dbReference>
<accession>A0ABT5J329</accession>
<proteinExistence type="inferred from homology"/>
<gene>
    <name evidence="9" type="ORF">PQJ73_00225</name>
</gene>
<dbReference type="PROSITE" id="PS51987">
    <property type="entry name" value="GS_CATALYTIC"/>
    <property type="match status" value="1"/>
</dbReference>
<evidence type="ECO:0000259" key="8">
    <source>
        <dbReference type="PROSITE" id="PS51987"/>
    </source>
</evidence>
<dbReference type="SMART" id="SM01230">
    <property type="entry name" value="Gln-synt_C"/>
    <property type="match status" value="1"/>
</dbReference>
<protein>
    <submittedName>
        <fullName evidence="9">Glutamine synthetase family protein</fullName>
    </submittedName>
</protein>
<evidence type="ECO:0000256" key="5">
    <source>
        <dbReference type="PROSITE-ProRule" id="PRU01330"/>
    </source>
</evidence>
<dbReference type="PROSITE" id="PS51986">
    <property type="entry name" value="GS_BETA_GRASP"/>
    <property type="match status" value="1"/>
</dbReference>
<dbReference type="InterPro" id="IPR008147">
    <property type="entry name" value="Gln_synt_N"/>
</dbReference>
<dbReference type="EMBL" id="JAQQLI010000001">
    <property type="protein sequence ID" value="MDC7784095.1"/>
    <property type="molecule type" value="Genomic_DNA"/>
</dbReference>
<dbReference type="InterPro" id="IPR014746">
    <property type="entry name" value="Gln_synth/guanido_kin_cat_dom"/>
</dbReference>
<comment type="function">
    <text evidence="2">Catalyzes the ATP-dependent biosynthesis of glutamine from glutamate and ammonia.</text>
</comment>
<keyword evidence="10" id="KW-1185">Reference proteome</keyword>
<dbReference type="InterPro" id="IPR008146">
    <property type="entry name" value="Gln_synth_cat_dom"/>
</dbReference>
<comment type="similarity">
    <text evidence="3 5 6">Belongs to the glutamine synthetase family.</text>
</comment>
<evidence type="ECO:0000259" key="7">
    <source>
        <dbReference type="PROSITE" id="PS51986"/>
    </source>
</evidence>
<dbReference type="SUPFAM" id="SSF54368">
    <property type="entry name" value="Glutamine synthetase, N-terminal domain"/>
    <property type="match status" value="1"/>
</dbReference>
<evidence type="ECO:0000256" key="2">
    <source>
        <dbReference type="ARBA" id="ARBA00003117"/>
    </source>
</evidence>
<dbReference type="Pfam" id="PF00120">
    <property type="entry name" value="Gln-synt_C"/>
    <property type="match status" value="1"/>
</dbReference>
<organism evidence="9 10">
    <name type="scientific">Rhodoplanes tepidamans</name>
    <name type="common">Rhodoplanes cryptolactis</name>
    <dbReference type="NCBI Taxonomy" id="200616"/>
    <lineage>
        <taxon>Bacteria</taxon>
        <taxon>Pseudomonadati</taxon>
        <taxon>Pseudomonadota</taxon>
        <taxon>Alphaproteobacteria</taxon>
        <taxon>Hyphomicrobiales</taxon>
        <taxon>Nitrobacteraceae</taxon>
        <taxon>Rhodoplanes</taxon>
    </lineage>
</organism>
<name>A0ABT5J329_RHOTP</name>
<dbReference type="InterPro" id="IPR036651">
    <property type="entry name" value="Gln_synt_N_sf"/>
</dbReference>
<dbReference type="RefSeq" id="WP_272774946.1">
    <property type="nucleotide sequence ID" value="NZ_JAQQLI010000001.1"/>
</dbReference>
<evidence type="ECO:0000256" key="3">
    <source>
        <dbReference type="ARBA" id="ARBA00009897"/>
    </source>
</evidence>
<feature type="domain" description="GS catalytic" evidence="8">
    <location>
        <begin position="137"/>
        <end position="478"/>
    </location>
</feature>
<dbReference type="Gene3D" id="3.30.590.10">
    <property type="entry name" value="Glutamine synthetase/guanido kinase, catalytic domain"/>
    <property type="match status" value="1"/>
</dbReference>
<comment type="cofactor">
    <cofactor evidence="1">
        <name>Mg(2+)</name>
        <dbReference type="ChEBI" id="CHEBI:18420"/>
    </cofactor>
</comment>
<evidence type="ECO:0000256" key="1">
    <source>
        <dbReference type="ARBA" id="ARBA00001946"/>
    </source>
</evidence>
<dbReference type="Proteomes" id="UP001165652">
    <property type="component" value="Unassembled WGS sequence"/>
</dbReference>
<dbReference type="Gene3D" id="3.10.20.70">
    <property type="entry name" value="Glutamine synthetase, N-terminal domain"/>
    <property type="match status" value="1"/>
</dbReference>
<reference evidence="9" key="1">
    <citation type="journal article" date="2023" name="Microbiol Resour">
        <title>Genome Sequences of Rhodoplanes serenus and Two Thermotolerant Strains, Rhodoplanes tepidamans and 'Rhodoplanes cryptolactis,' Further Refine the Genus.</title>
        <authorList>
            <person name="Rayyan A.A."/>
            <person name="Kyndt J.A."/>
        </authorList>
    </citation>
    <scope>NUCLEOTIDE SEQUENCE</scope>
    <source>
        <strain evidence="9">DSM 9987</strain>
    </source>
</reference>
<reference evidence="9" key="2">
    <citation type="submission" date="2023-02" db="EMBL/GenBank/DDBJ databases">
        <authorList>
            <person name="Rayyan A."/>
            <person name="Meyer T."/>
            <person name="Kyndt J.A."/>
        </authorList>
    </citation>
    <scope>NUCLEOTIDE SEQUENCE</scope>
    <source>
        <strain evidence="9">DSM 9987</strain>
    </source>
</reference>
<dbReference type="PANTHER" id="PTHR43407:SF1">
    <property type="entry name" value="LENGSIN"/>
    <property type="match status" value="1"/>
</dbReference>
<evidence type="ECO:0000313" key="9">
    <source>
        <dbReference type="EMBL" id="MDC7784095.1"/>
    </source>
</evidence>
<dbReference type="SUPFAM" id="SSF55931">
    <property type="entry name" value="Glutamine synthetase/guanido kinase"/>
    <property type="match status" value="1"/>
</dbReference>
<comment type="caution">
    <text evidence="9">The sequence shown here is derived from an EMBL/GenBank/DDBJ whole genome shotgun (WGS) entry which is preliminary data.</text>
</comment>
<feature type="domain" description="GS beta-grasp" evidence="7">
    <location>
        <begin position="29"/>
        <end position="130"/>
    </location>
</feature>
<evidence type="ECO:0000313" key="10">
    <source>
        <dbReference type="Proteomes" id="UP001165652"/>
    </source>
</evidence>
<evidence type="ECO:0000256" key="6">
    <source>
        <dbReference type="RuleBase" id="RU000384"/>
    </source>
</evidence>
<keyword evidence="4" id="KW-0535">Nitrogen fixation</keyword>